<dbReference type="PATRIC" id="fig|229920.5.peg.1514"/>
<keyword evidence="2" id="KW-1133">Transmembrane helix</keyword>
<comment type="caution">
    <text evidence="4">The sequence shown here is derived from an EMBL/GenBank/DDBJ whole genome shotgun (WGS) entry which is preliminary data.</text>
</comment>
<evidence type="ECO:0000256" key="2">
    <source>
        <dbReference type="SAM" id="Phobius"/>
    </source>
</evidence>
<dbReference type="OrthoDB" id="9795351at2"/>
<dbReference type="Pfam" id="PF02397">
    <property type="entry name" value="Bac_transf"/>
    <property type="match status" value="1"/>
</dbReference>
<proteinExistence type="inferred from homology"/>
<sequence length="205" mass="23258">MPQGIPLSKRLFDLCLTIPGVILISPLILVLAILVRVKLGSPILFRQVRPGYKGKLFTLNKFRTMTDQRDAEGNLLPDADRLTSFGRFLRSTSMDELPELLNVLRGEMSLVGPRPLLTAYLDRYTPEQARRHDVLPGMAGWAQINGRNALTWEEKFKLDVWYVDHWSLWLDVKILALTFVKVIRREGINQPGAATATEFKGTTKN</sequence>
<evidence type="ECO:0000313" key="5">
    <source>
        <dbReference type="Proteomes" id="UP000050430"/>
    </source>
</evidence>
<name>A0A0P6XDE4_9CHLR</name>
<dbReference type="EMBL" id="LGCK01000007">
    <property type="protein sequence ID" value="KPL72915.1"/>
    <property type="molecule type" value="Genomic_DNA"/>
</dbReference>
<dbReference type="Proteomes" id="UP000050430">
    <property type="component" value="Unassembled WGS sequence"/>
</dbReference>
<dbReference type="PANTHER" id="PTHR30576:SF8">
    <property type="entry name" value="UNDECAPRENYL-PHOSPHATE GALACTOSE PHOSPHOTRANSFERASE"/>
    <property type="match status" value="1"/>
</dbReference>
<keyword evidence="5" id="KW-1185">Reference proteome</keyword>
<dbReference type="RefSeq" id="WP_062420952.1">
    <property type="nucleotide sequence ID" value="NZ_BBYA01000008.1"/>
</dbReference>
<feature type="domain" description="Bacterial sugar transferase" evidence="3">
    <location>
        <begin position="9"/>
        <end position="183"/>
    </location>
</feature>
<protein>
    <recommendedName>
        <fullName evidence="3">Bacterial sugar transferase domain-containing protein</fullName>
    </recommendedName>
</protein>
<reference evidence="4 5" key="1">
    <citation type="submission" date="2015-07" db="EMBL/GenBank/DDBJ databases">
        <title>Genome sequence of Leptolinea tardivitalis DSM 16556.</title>
        <authorList>
            <person name="Hemp J."/>
            <person name="Ward L.M."/>
            <person name="Pace L.A."/>
            <person name="Fischer W.W."/>
        </authorList>
    </citation>
    <scope>NUCLEOTIDE SEQUENCE [LARGE SCALE GENOMIC DNA]</scope>
    <source>
        <strain evidence="4 5">YMTK-2</strain>
    </source>
</reference>
<keyword evidence="2" id="KW-0472">Membrane</keyword>
<dbReference type="STRING" id="229920.ADM99_07720"/>
<dbReference type="AlphaFoldDB" id="A0A0P6XDE4"/>
<dbReference type="GO" id="GO:0016780">
    <property type="term" value="F:phosphotransferase activity, for other substituted phosphate groups"/>
    <property type="evidence" value="ECO:0007669"/>
    <property type="project" value="TreeGrafter"/>
</dbReference>
<organism evidence="4 5">
    <name type="scientific">Leptolinea tardivitalis</name>
    <dbReference type="NCBI Taxonomy" id="229920"/>
    <lineage>
        <taxon>Bacteria</taxon>
        <taxon>Bacillati</taxon>
        <taxon>Chloroflexota</taxon>
        <taxon>Anaerolineae</taxon>
        <taxon>Anaerolineales</taxon>
        <taxon>Anaerolineaceae</taxon>
        <taxon>Leptolinea</taxon>
    </lineage>
</organism>
<gene>
    <name evidence="4" type="ORF">ADM99_07720</name>
</gene>
<evidence type="ECO:0000259" key="3">
    <source>
        <dbReference type="Pfam" id="PF02397"/>
    </source>
</evidence>
<dbReference type="InterPro" id="IPR003362">
    <property type="entry name" value="Bact_transf"/>
</dbReference>
<evidence type="ECO:0000313" key="4">
    <source>
        <dbReference type="EMBL" id="KPL72915.1"/>
    </source>
</evidence>
<evidence type="ECO:0000256" key="1">
    <source>
        <dbReference type="ARBA" id="ARBA00006464"/>
    </source>
</evidence>
<feature type="transmembrane region" description="Helical" evidence="2">
    <location>
        <begin position="16"/>
        <end position="37"/>
    </location>
</feature>
<keyword evidence="2" id="KW-0812">Transmembrane</keyword>
<comment type="similarity">
    <text evidence="1">Belongs to the bacterial sugar transferase family.</text>
</comment>
<dbReference type="PANTHER" id="PTHR30576">
    <property type="entry name" value="COLANIC BIOSYNTHESIS UDP-GLUCOSE LIPID CARRIER TRANSFERASE"/>
    <property type="match status" value="1"/>
</dbReference>
<accession>A0A0P6XDE4</accession>